<feature type="transmembrane region" description="Helical" evidence="1">
    <location>
        <begin position="96"/>
        <end position="115"/>
    </location>
</feature>
<organism evidence="2 3">
    <name type="scientific">Epilithonimonas zeae</name>
    <dbReference type="NCBI Taxonomy" id="1416779"/>
    <lineage>
        <taxon>Bacteria</taxon>
        <taxon>Pseudomonadati</taxon>
        <taxon>Bacteroidota</taxon>
        <taxon>Flavobacteriia</taxon>
        <taxon>Flavobacteriales</taxon>
        <taxon>Weeksellaceae</taxon>
        <taxon>Chryseobacterium group</taxon>
        <taxon>Epilithonimonas</taxon>
    </lineage>
</organism>
<accession>A0A1N6J2T0</accession>
<dbReference type="EMBL" id="FSRK01000002">
    <property type="protein sequence ID" value="SIO38436.1"/>
    <property type="molecule type" value="Genomic_DNA"/>
</dbReference>
<feature type="transmembrane region" description="Helical" evidence="1">
    <location>
        <begin position="358"/>
        <end position="381"/>
    </location>
</feature>
<keyword evidence="1" id="KW-0812">Transmembrane</keyword>
<name>A0A1N6J2T0_9FLAO</name>
<feature type="transmembrane region" description="Helical" evidence="1">
    <location>
        <begin position="15"/>
        <end position="37"/>
    </location>
</feature>
<feature type="transmembrane region" description="Helical" evidence="1">
    <location>
        <begin position="300"/>
        <end position="322"/>
    </location>
</feature>
<gene>
    <name evidence="2" type="ORF">SAMN05444409_3238</name>
</gene>
<evidence type="ECO:0000313" key="2">
    <source>
        <dbReference type="EMBL" id="SIO38436.1"/>
    </source>
</evidence>
<reference evidence="3" key="1">
    <citation type="submission" date="2016-11" db="EMBL/GenBank/DDBJ databases">
        <authorList>
            <person name="Varghese N."/>
            <person name="Submissions S."/>
        </authorList>
    </citation>
    <scope>NUCLEOTIDE SEQUENCE [LARGE SCALE GENOMIC DNA]</scope>
    <source>
        <strain evidence="3">DSM 27623</strain>
    </source>
</reference>
<feature type="transmembrane region" description="Helical" evidence="1">
    <location>
        <begin position="179"/>
        <end position="206"/>
    </location>
</feature>
<protein>
    <submittedName>
        <fullName evidence="2">Uncharacterized protein</fullName>
    </submittedName>
</protein>
<proteinExistence type="predicted"/>
<dbReference type="Proteomes" id="UP000185207">
    <property type="component" value="Unassembled WGS sequence"/>
</dbReference>
<evidence type="ECO:0000313" key="3">
    <source>
        <dbReference type="Proteomes" id="UP000185207"/>
    </source>
</evidence>
<dbReference type="STRING" id="1416779.SAMN05444409_3238"/>
<dbReference type="AlphaFoldDB" id="A0A1N6J2T0"/>
<keyword evidence="3" id="KW-1185">Reference proteome</keyword>
<feature type="transmembrane region" description="Helical" evidence="1">
    <location>
        <begin position="213"/>
        <end position="233"/>
    </location>
</feature>
<keyword evidence="1" id="KW-1133">Transmembrane helix</keyword>
<keyword evidence="1" id="KW-0472">Membrane</keyword>
<evidence type="ECO:0000256" key="1">
    <source>
        <dbReference type="SAM" id="Phobius"/>
    </source>
</evidence>
<feature type="transmembrane region" description="Helical" evidence="1">
    <location>
        <begin position="270"/>
        <end position="288"/>
    </location>
</feature>
<feature type="transmembrane region" description="Helical" evidence="1">
    <location>
        <begin position="328"/>
        <end position="346"/>
    </location>
</feature>
<sequence>MIFLCGKEECMPKKLFYYLLIFTLAIAFYFIHSFYIVKGNVFVYPLDDVYIHLAIAKNFVQSGFWGTNVGHFDSASSSILYTLILSFLIKIFGDNVYYPMLVNIVAGYSTVYCIYRYFVDFYSLREVKFGMMISIFCLLFTMVFFGMEQSLHMLLSVLAIYFIKQNEKHGYRNKDFIKLLVVILFLGMIRFESMFFVTTFSVLLFINKRIKEGFSILTAGFLPILIFGCISIENGGYFFPNSVLIKGNYPEGNIFLSIWVIFKRGILTNISFYKLFLFPFICIGIYLFSRYKNKSIKEIFKNETIIIVVVSTALMQSLFGMIRHRYENYLLLMFFIIVVSVSHDFIKPKLQDSLKKKVQQILFLGSFAAFGGLGCYLVWYFHFISIIASKNIQEQQVEMSRFLNDYYQGEKVVANDIGAISYFSNVKILDIIGLGSTDVTRFFVNNKNRDEVQFNNSFHIFLTQYIKNNKYKIAVIYPDWYPDKPPKHWIPVASWKIENNMVAARDKVVWYAFDRNAADNLRENIKKFKLNKNVKQDIIYKK</sequence>
<feature type="transmembrane region" description="Helical" evidence="1">
    <location>
        <begin position="127"/>
        <end position="147"/>
    </location>
</feature>